<organism evidence="2 3">
    <name type="scientific">Rhodopirellula islandica</name>
    <dbReference type="NCBI Taxonomy" id="595434"/>
    <lineage>
        <taxon>Bacteria</taxon>
        <taxon>Pseudomonadati</taxon>
        <taxon>Planctomycetota</taxon>
        <taxon>Planctomycetia</taxon>
        <taxon>Pirellulales</taxon>
        <taxon>Pirellulaceae</taxon>
        <taxon>Rhodopirellula</taxon>
    </lineage>
</organism>
<keyword evidence="3" id="KW-1185">Reference proteome</keyword>
<proteinExistence type="predicted"/>
<dbReference type="PATRIC" id="fig|595434.4.peg.1872"/>
<sequence>MKKPSVTALVRKQRNNVDWNVDANKPHGASTTKRNNMQKMRLP</sequence>
<accession>A0A0J1BHS8</accession>
<dbReference type="Proteomes" id="UP000036367">
    <property type="component" value="Unassembled WGS sequence"/>
</dbReference>
<reference evidence="2" key="1">
    <citation type="submission" date="2015-05" db="EMBL/GenBank/DDBJ databases">
        <title>Permanent draft genome of Rhodopirellula islandicus K833.</title>
        <authorList>
            <person name="Kizina J."/>
            <person name="Richter M."/>
            <person name="Glockner F.O."/>
            <person name="Harder J."/>
        </authorList>
    </citation>
    <scope>NUCLEOTIDE SEQUENCE [LARGE SCALE GENOMIC DNA]</scope>
    <source>
        <strain evidence="2">K833</strain>
    </source>
</reference>
<name>A0A0J1BHS8_RHOIS</name>
<evidence type="ECO:0000313" key="2">
    <source>
        <dbReference type="EMBL" id="KLU06101.1"/>
    </source>
</evidence>
<comment type="caution">
    <text evidence="2">The sequence shown here is derived from an EMBL/GenBank/DDBJ whole genome shotgun (WGS) entry which is preliminary data.</text>
</comment>
<protein>
    <submittedName>
        <fullName evidence="2">Uncharacterized protein</fullName>
    </submittedName>
</protein>
<evidence type="ECO:0000256" key="1">
    <source>
        <dbReference type="SAM" id="MobiDB-lite"/>
    </source>
</evidence>
<gene>
    <name evidence="2" type="ORF">RISK_001952</name>
</gene>
<dbReference type="AlphaFoldDB" id="A0A0J1BHS8"/>
<feature type="region of interest" description="Disordered" evidence="1">
    <location>
        <begin position="11"/>
        <end position="43"/>
    </location>
</feature>
<dbReference type="STRING" id="595434.RISK_001952"/>
<feature type="compositionally biased region" description="Polar residues" evidence="1">
    <location>
        <begin position="29"/>
        <end position="43"/>
    </location>
</feature>
<dbReference type="EMBL" id="LECT01000016">
    <property type="protein sequence ID" value="KLU06101.1"/>
    <property type="molecule type" value="Genomic_DNA"/>
</dbReference>
<evidence type="ECO:0000313" key="3">
    <source>
        <dbReference type="Proteomes" id="UP000036367"/>
    </source>
</evidence>